<dbReference type="AlphaFoldDB" id="A0A132C1E5"/>
<evidence type="ECO:0000313" key="2">
    <source>
        <dbReference type="Proteomes" id="UP000068382"/>
    </source>
</evidence>
<dbReference type="RefSeq" id="WP_165595880.1">
    <property type="nucleotide sequence ID" value="NZ_LPUY01000016.1"/>
</dbReference>
<name>A0A132C1E5_9RHOB</name>
<accession>A0A132C1E5</accession>
<proteinExistence type="predicted"/>
<sequence>MKFGEVSRLTVLGVAIGLALLVQPGGQGRADAHAVAPLPPQVAVETCPLDALPCLHT</sequence>
<gene>
    <name evidence="1" type="ORF">TRIHO_06700</name>
</gene>
<protein>
    <submittedName>
        <fullName evidence="1">Uncharacterized protein</fullName>
    </submittedName>
</protein>
<reference evidence="1 2" key="1">
    <citation type="submission" date="2015-12" db="EMBL/GenBank/DDBJ databases">
        <title>Genome sequence of the marine Rhodobacteraceae strain O3.65, Candidatus Tritonibacter horizontis.</title>
        <authorList>
            <person name="Poehlein A."/>
            <person name="Giebel H.A."/>
            <person name="Voget S."/>
            <person name="Brinkhoff T."/>
        </authorList>
    </citation>
    <scope>NUCLEOTIDE SEQUENCE [LARGE SCALE GENOMIC DNA]</scope>
    <source>
        <strain evidence="1 2">O3.65</strain>
    </source>
</reference>
<organism evidence="1 2">
    <name type="scientific">Tritonibacter horizontis</name>
    <dbReference type="NCBI Taxonomy" id="1768241"/>
    <lineage>
        <taxon>Bacteria</taxon>
        <taxon>Pseudomonadati</taxon>
        <taxon>Pseudomonadota</taxon>
        <taxon>Alphaproteobacteria</taxon>
        <taxon>Rhodobacterales</taxon>
        <taxon>Paracoccaceae</taxon>
        <taxon>Tritonibacter</taxon>
    </lineage>
</organism>
<dbReference type="EMBL" id="LPUY01000016">
    <property type="protein sequence ID" value="KUP94445.1"/>
    <property type="molecule type" value="Genomic_DNA"/>
</dbReference>
<comment type="caution">
    <text evidence="1">The sequence shown here is derived from an EMBL/GenBank/DDBJ whole genome shotgun (WGS) entry which is preliminary data.</text>
</comment>
<keyword evidence="2" id="KW-1185">Reference proteome</keyword>
<dbReference type="Proteomes" id="UP000068382">
    <property type="component" value="Unassembled WGS sequence"/>
</dbReference>
<evidence type="ECO:0000313" key="1">
    <source>
        <dbReference type="EMBL" id="KUP94445.1"/>
    </source>
</evidence>